<gene>
    <name evidence="1" type="ORF">CGS49_10980</name>
</gene>
<evidence type="ECO:0000313" key="2">
    <source>
        <dbReference type="Proteomes" id="UP000220959"/>
    </source>
</evidence>
<name>A0ACC9CXC3_9FIRM</name>
<sequence length="223" mass="24634">MSKGRLIVLEGLDGSGKATQAKLLAAHLAAQGFSVREVTFPNYESDSSALVKMYLAGQFGQHPDDVNAYAASSFYAVDRYASYKKDWGSFYENGGIVIADRYTTSNAVHQCSKLPPEQWEAFLGWLFDFEFHLLGLPAPDKVIYLQVDPAVSQKLMTARYHGDESKKDVHEKDTEYLARSRAAAEYCAAHLGWQTVHCTSGGAMRSIEDIQAEVQGIVLGQLK</sequence>
<organism evidence="1 2">
    <name type="scientific">Faecalibacterium langellae</name>
    <dbReference type="NCBI Taxonomy" id="3435293"/>
    <lineage>
        <taxon>Bacteria</taxon>
        <taxon>Bacillati</taxon>
        <taxon>Bacillota</taxon>
        <taxon>Clostridia</taxon>
        <taxon>Eubacteriales</taxon>
        <taxon>Oscillospiraceae</taxon>
        <taxon>Faecalibacterium</taxon>
    </lineage>
</organism>
<keyword evidence="1" id="KW-0418">Kinase</keyword>
<dbReference type="Proteomes" id="UP000220959">
    <property type="component" value="Unassembled WGS sequence"/>
</dbReference>
<keyword evidence="2" id="KW-1185">Reference proteome</keyword>
<accession>A0ACC9CXC3</accession>
<protein>
    <submittedName>
        <fullName evidence="1">Thymidylate kinase</fullName>
    </submittedName>
</protein>
<reference evidence="1 2" key="1">
    <citation type="journal article" date="2017" name="Front. Microbiol.">
        <title>New Insights into the Diversity of the Genus Faecalibacterium.</title>
        <authorList>
            <person name="Benevides L."/>
            <person name="Burman S."/>
            <person name="Martin R."/>
            <person name="Robert V."/>
            <person name="Thomas M."/>
            <person name="Miquel S."/>
            <person name="Chain F."/>
            <person name="Sokol H."/>
            <person name="Bermudez-Humaran L.G."/>
            <person name="Morrison M."/>
            <person name="Langella P."/>
            <person name="Azevedo V.A."/>
            <person name="Chatel J.M."/>
            <person name="Soares S."/>
        </authorList>
    </citation>
    <scope>NUCLEOTIDE SEQUENCE [LARGE SCALE GENOMIC DNA]</scope>
    <source>
        <strain evidence="2">CNCM I-4541</strain>
    </source>
</reference>
<comment type="caution">
    <text evidence="1">The sequence shown here is derived from an EMBL/GenBank/DDBJ whole genome shotgun (WGS) entry which is preliminary data.</text>
</comment>
<evidence type="ECO:0000313" key="1">
    <source>
        <dbReference type="EMBL" id="PDX60500.1"/>
    </source>
</evidence>
<proteinExistence type="predicted"/>
<dbReference type="EMBL" id="NMTR01000021">
    <property type="protein sequence ID" value="PDX60500.1"/>
    <property type="molecule type" value="Genomic_DNA"/>
</dbReference>
<keyword evidence="1" id="KW-0808">Transferase</keyword>